<dbReference type="PROSITE" id="PS51471">
    <property type="entry name" value="FE2OG_OXY"/>
    <property type="match status" value="1"/>
</dbReference>
<dbReference type="Pfam" id="PF13661">
    <property type="entry name" value="2OG-FeII_Oxy_4"/>
    <property type="match status" value="1"/>
</dbReference>
<dbReference type="Proteomes" id="UP001652641">
    <property type="component" value="Chromosome 2"/>
</dbReference>
<proteinExistence type="inferred from homology"/>
<evidence type="ECO:0000256" key="12">
    <source>
        <dbReference type="SAM" id="MobiDB-lite"/>
    </source>
</evidence>
<reference evidence="15" key="2">
    <citation type="submission" date="2025-05" db="UniProtKB">
        <authorList>
            <consortium name="RefSeq"/>
        </authorList>
    </citation>
    <scope>NUCLEOTIDE SEQUENCE [LARGE SCALE GENOMIC DNA]</scope>
</reference>
<dbReference type="PANTHER" id="PTHR12117:SF0">
    <property type="entry name" value="PROLYL 3-HYDROXYLASE OGFOD1"/>
    <property type="match status" value="1"/>
</dbReference>
<evidence type="ECO:0000256" key="4">
    <source>
        <dbReference type="ARBA" id="ARBA00022723"/>
    </source>
</evidence>
<dbReference type="STRING" id="9627.ENSVVUP00000029808"/>
<keyword evidence="8" id="KW-0408">Iron</keyword>
<protein>
    <recommendedName>
        <fullName evidence="3">Prolyl 3-hydroxylase OGFOD1</fullName>
    </recommendedName>
    <alternativeName>
        <fullName evidence="10">2-oxoglutarate and iron-dependent oxygenase domain-containing protein 1</fullName>
    </alternativeName>
    <alternativeName>
        <fullName evidence="9">uS12 prolyl 3-hydroxylase</fullName>
    </alternativeName>
</protein>
<evidence type="ECO:0000256" key="7">
    <source>
        <dbReference type="ARBA" id="ARBA00023002"/>
    </source>
</evidence>
<dbReference type="InterPro" id="IPR019601">
    <property type="entry name" value="Oxoglutarate/Fe-dep_Oase_C"/>
</dbReference>
<dbReference type="GO" id="GO:0005634">
    <property type="term" value="C:nucleus"/>
    <property type="evidence" value="ECO:0007669"/>
    <property type="project" value="UniProtKB-SubCell"/>
</dbReference>
<keyword evidence="13" id="KW-0732">Signal</keyword>
<dbReference type="AlphaFoldDB" id="A0A3Q7UJQ3"/>
<feature type="compositionally biased region" description="Polar residues" evidence="12">
    <location>
        <begin position="467"/>
        <end position="490"/>
    </location>
</feature>
<evidence type="ECO:0000256" key="13">
    <source>
        <dbReference type="SAM" id="SignalP"/>
    </source>
</evidence>
<feature type="region of interest" description="Disordered" evidence="12">
    <location>
        <begin position="443"/>
        <end position="508"/>
    </location>
</feature>
<dbReference type="GeneID" id="112929629"/>
<dbReference type="GO" id="GO:0031543">
    <property type="term" value="F:peptidyl-proline dioxygenase activity"/>
    <property type="evidence" value="ECO:0007669"/>
    <property type="project" value="TreeGrafter"/>
</dbReference>
<evidence type="ECO:0000256" key="5">
    <source>
        <dbReference type="ARBA" id="ARBA00022896"/>
    </source>
</evidence>
<dbReference type="InterPro" id="IPR006620">
    <property type="entry name" value="Pro_4_hyd_alph"/>
</dbReference>
<evidence type="ECO:0000259" key="14">
    <source>
        <dbReference type="PROSITE" id="PS51471"/>
    </source>
</evidence>
<dbReference type="GO" id="GO:0005506">
    <property type="term" value="F:iron ion binding"/>
    <property type="evidence" value="ECO:0007669"/>
    <property type="project" value="InterPro"/>
</dbReference>
<comment type="cofactor">
    <cofactor evidence="1">
        <name>L-ascorbate</name>
        <dbReference type="ChEBI" id="CHEBI:38290"/>
    </cofactor>
</comment>
<comment type="similarity">
    <text evidence="2">Belongs to the TPA1 family.</text>
</comment>
<dbReference type="RefSeq" id="XP_025867560.2">
    <property type="nucleotide sequence ID" value="XM_026011775.2"/>
</dbReference>
<comment type="catalytic activity">
    <reaction evidence="11">
        <text>[ribosomal protein uS12]-L-proline + 2-oxoglutarate + O2 = [ribosomal protein uS12]-(3S)-3-hydroxy-L-proline + succinate + CO2</text>
        <dbReference type="Rhea" id="RHEA:54156"/>
        <dbReference type="Rhea" id="RHEA-COMP:13816"/>
        <dbReference type="Rhea" id="RHEA-COMP:13818"/>
        <dbReference type="ChEBI" id="CHEBI:15379"/>
        <dbReference type="ChEBI" id="CHEBI:16526"/>
        <dbReference type="ChEBI" id="CHEBI:16810"/>
        <dbReference type="ChEBI" id="CHEBI:30031"/>
        <dbReference type="ChEBI" id="CHEBI:50342"/>
        <dbReference type="ChEBI" id="CHEBI:85428"/>
    </reaction>
</comment>
<evidence type="ECO:0000256" key="9">
    <source>
        <dbReference type="ARBA" id="ARBA00029938"/>
    </source>
</evidence>
<feature type="domain" description="Fe2OG dioxygenase" evidence="14">
    <location>
        <begin position="205"/>
        <end position="310"/>
    </location>
</feature>
<evidence type="ECO:0000256" key="3">
    <source>
        <dbReference type="ARBA" id="ARBA00016364"/>
    </source>
</evidence>
<keyword evidence="5" id="KW-0847">Vitamin C</keyword>
<dbReference type="Gene3D" id="2.60.120.620">
    <property type="entry name" value="q2cbj1_9rhob like domain"/>
    <property type="match status" value="2"/>
</dbReference>
<dbReference type="SMART" id="SM00702">
    <property type="entry name" value="P4Hc"/>
    <property type="match status" value="1"/>
</dbReference>
<evidence type="ECO:0000256" key="2">
    <source>
        <dbReference type="ARBA" id="ARBA00007443"/>
    </source>
</evidence>
<sequence length="616" mass="71085">MVRSRVRGLVCWMYLLPNWLTPRGQPVCERLGGTTDMLASSSTGGEKKRGGQGDFPCAGSGYLRPPQQTPPAINRRAQEEAKARRKCIRSLWRQEVERRWPAWLSAPGPIADEMAAISGAPIEAIVMDMDPFLHCVIPNFIQSQNFLEGLQKELLNLDFHEKYNDLYKFQQSDDLKKRREPHICALRKVLFEDFRTWLADISQIDLESTIDMSCAKYEFSDALLCHDDELEGRRIAFILYLVPPWDRSLGGTLDLYDVDEHFQPKQIVKSLIPSWNTLVFFEVSPVSFHQVSEVLSEEKSRLSISGWFHGPSLTRPPNYFEPLIPRSPHIPQDHEILYDWINPTYLDMDYQVQIQEEFEERSEILLKEFLKPEKFAEVCEALEKGDVKWSSRGPPNKRFYEKAEETKLPDILKNCMELFRSEALFLLLSNFTGLKLHFLAPSEEDEMENQKEGEGASASDNNEEGTSHSSPGPESKQTAFRSRSQQSQEQTDLESEENEAKKDSSVPTCQGELRRWKTGHYTLIHDNSKTEFALDLLLYCGCEGWEPEFGGFTSYIAKGEDEELLTVNPENNSLALVYRDRETLKFVKHINHRSLEQKKAFPNRTGFWDFSFVYYE</sequence>
<evidence type="ECO:0000256" key="8">
    <source>
        <dbReference type="ARBA" id="ARBA00023004"/>
    </source>
</evidence>
<keyword evidence="4" id="KW-0479">Metal-binding</keyword>
<keyword evidence="6" id="KW-0223">Dioxygenase</keyword>
<dbReference type="InterPro" id="IPR051842">
    <property type="entry name" value="uS12_prolyl_hydroxylase"/>
</dbReference>
<dbReference type="GO" id="GO:0031418">
    <property type="term" value="F:L-ascorbic acid binding"/>
    <property type="evidence" value="ECO:0007669"/>
    <property type="project" value="UniProtKB-KW"/>
</dbReference>
<dbReference type="InterPro" id="IPR005123">
    <property type="entry name" value="Oxoglu/Fe-dep_dioxygenase_dom"/>
</dbReference>
<evidence type="ECO:0000256" key="11">
    <source>
        <dbReference type="ARBA" id="ARBA00047444"/>
    </source>
</evidence>
<accession>A0A3Q7UJQ3</accession>
<keyword evidence="15" id="KW-1185">Reference proteome</keyword>
<dbReference type="CTD" id="55239"/>
<reference key="1">
    <citation type="submission" date="2019-01" db="UniProtKB">
        <authorList>
            <consortium name="RefSeq"/>
        </authorList>
    </citation>
    <scope>IDENTIFICATION</scope>
</reference>
<evidence type="ECO:0000313" key="16">
    <source>
        <dbReference type="RefSeq" id="XP_025867560.2"/>
    </source>
</evidence>
<reference evidence="16" key="3">
    <citation type="submission" date="2025-08" db="UniProtKB">
        <authorList>
            <consortium name="RefSeq"/>
        </authorList>
    </citation>
    <scope>IDENTIFICATION</scope>
    <source>
        <tissue evidence="16">Cell line</tissue>
    </source>
</reference>
<evidence type="ECO:0000256" key="1">
    <source>
        <dbReference type="ARBA" id="ARBA00001961"/>
    </source>
</evidence>
<dbReference type="PANTHER" id="PTHR12117">
    <property type="entry name" value="HISTONE ACETYLTRANSFERASE COMPLEX"/>
    <property type="match status" value="1"/>
</dbReference>
<organism evidence="15 16">
    <name type="scientific">Vulpes vulpes</name>
    <name type="common">Red fox</name>
    <dbReference type="NCBI Taxonomy" id="9627"/>
    <lineage>
        <taxon>Eukaryota</taxon>
        <taxon>Metazoa</taxon>
        <taxon>Chordata</taxon>
        <taxon>Craniata</taxon>
        <taxon>Vertebrata</taxon>
        <taxon>Euteleostomi</taxon>
        <taxon>Mammalia</taxon>
        <taxon>Eutheria</taxon>
        <taxon>Laurasiatheria</taxon>
        <taxon>Carnivora</taxon>
        <taxon>Caniformia</taxon>
        <taxon>Canidae</taxon>
        <taxon>Vulpes</taxon>
    </lineage>
</organism>
<dbReference type="Pfam" id="PF10637">
    <property type="entry name" value="Ofd1_CTDD"/>
    <property type="match status" value="1"/>
</dbReference>
<dbReference type="GO" id="GO:0005737">
    <property type="term" value="C:cytoplasm"/>
    <property type="evidence" value="ECO:0007669"/>
    <property type="project" value="UniProtKB-SubCell"/>
</dbReference>
<feature type="signal peptide" evidence="13">
    <location>
        <begin position="1"/>
        <end position="24"/>
    </location>
</feature>
<name>A0A3Q7UJQ3_VULVU</name>
<keyword evidence="7" id="KW-0560">Oxidoreductase</keyword>
<evidence type="ECO:0000313" key="15">
    <source>
        <dbReference type="Proteomes" id="UP001652641"/>
    </source>
</evidence>
<gene>
    <name evidence="16" type="primary">OGFOD1</name>
</gene>
<dbReference type="GO" id="GO:0006449">
    <property type="term" value="P:regulation of translational termination"/>
    <property type="evidence" value="ECO:0007669"/>
    <property type="project" value="TreeGrafter"/>
</dbReference>
<evidence type="ECO:0000256" key="10">
    <source>
        <dbReference type="ARBA" id="ARBA00031489"/>
    </source>
</evidence>
<feature type="chain" id="PRO_5045940895" description="Prolyl 3-hydroxylase OGFOD1" evidence="13">
    <location>
        <begin position="25"/>
        <end position="616"/>
    </location>
</feature>
<dbReference type="InterPro" id="IPR039558">
    <property type="entry name" value="TPA1/OFD1_N"/>
</dbReference>
<evidence type="ECO:0000256" key="6">
    <source>
        <dbReference type="ARBA" id="ARBA00022964"/>
    </source>
</evidence>